<gene>
    <name evidence="4" type="ORF">BP6252_02204</name>
</gene>
<comment type="similarity">
    <text evidence="1 3">Belongs to the short-chain dehydrogenases/reductases (SDR) family.</text>
</comment>
<dbReference type="PRINTS" id="PR00081">
    <property type="entry name" value="GDHRDH"/>
</dbReference>
<keyword evidence="2" id="KW-0560">Oxidoreductase</keyword>
<reference evidence="4 5" key="1">
    <citation type="journal article" date="2018" name="IMA Fungus">
        <title>IMA Genome-F 9: Draft genome sequence of Annulohypoxylon stygium, Aspergillus mulundensis, Berkeleyomyces basicola (syn. Thielaviopsis basicola), Ceratocystis smalleyi, two Cercospora beticola strains, Coleophoma cylindrospora, Fusarium fracticaudum, Phialophora cf. hyalina, and Morchella septimelata.</title>
        <authorList>
            <person name="Wingfield B.D."/>
            <person name="Bills G.F."/>
            <person name="Dong Y."/>
            <person name="Huang W."/>
            <person name="Nel W.J."/>
            <person name="Swalarsk-Parry B.S."/>
            <person name="Vaghefi N."/>
            <person name="Wilken P.M."/>
            <person name="An Z."/>
            <person name="de Beer Z.W."/>
            <person name="De Vos L."/>
            <person name="Chen L."/>
            <person name="Duong T.A."/>
            <person name="Gao Y."/>
            <person name="Hammerbacher A."/>
            <person name="Kikkert J.R."/>
            <person name="Li Y."/>
            <person name="Li H."/>
            <person name="Li K."/>
            <person name="Li Q."/>
            <person name="Liu X."/>
            <person name="Ma X."/>
            <person name="Naidoo K."/>
            <person name="Pethybridge S.J."/>
            <person name="Sun J."/>
            <person name="Steenkamp E.T."/>
            <person name="van der Nest M.A."/>
            <person name="van Wyk S."/>
            <person name="Wingfield M.J."/>
            <person name="Xiong C."/>
            <person name="Yue Q."/>
            <person name="Zhang X."/>
        </authorList>
    </citation>
    <scope>NUCLEOTIDE SEQUENCE [LARGE SCALE GENOMIC DNA]</scope>
    <source>
        <strain evidence="4 5">BP6252</strain>
    </source>
</reference>
<dbReference type="PRINTS" id="PR00080">
    <property type="entry name" value="SDRFAMILY"/>
</dbReference>
<accession>A0A3D8SES7</accession>
<sequence>MTFNPLYLRLGRATALAFASAGAQVAALARTSADIDTVVAEIKTKYSRPAIAITGSVLDNPQNIIAEVESTLGPIDILVNNAGITRMSPLKDEINLNLWWKVFEVNIKAPVAMIHAVMPGFIARGGGTIITVGSGAVEVELPYMSAYTGSKAGIFRAIEMLDLEIQPYGIFNFFIHPGAVRTGLVAKDGDDKVNGRK</sequence>
<dbReference type="AlphaFoldDB" id="A0A3D8SES7"/>
<organism evidence="4 5">
    <name type="scientific">Coleophoma cylindrospora</name>
    <dbReference type="NCBI Taxonomy" id="1849047"/>
    <lineage>
        <taxon>Eukaryota</taxon>
        <taxon>Fungi</taxon>
        <taxon>Dikarya</taxon>
        <taxon>Ascomycota</taxon>
        <taxon>Pezizomycotina</taxon>
        <taxon>Leotiomycetes</taxon>
        <taxon>Helotiales</taxon>
        <taxon>Dermateaceae</taxon>
        <taxon>Coleophoma</taxon>
    </lineage>
</organism>
<dbReference type="CDD" id="cd05233">
    <property type="entry name" value="SDR_c"/>
    <property type="match status" value="1"/>
</dbReference>
<evidence type="ECO:0000256" key="1">
    <source>
        <dbReference type="ARBA" id="ARBA00006484"/>
    </source>
</evidence>
<evidence type="ECO:0000256" key="3">
    <source>
        <dbReference type="RuleBase" id="RU000363"/>
    </source>
</evidence>
<dbReference type="InterPro" id="IPR036291">
    <property type="entry name" value="NAD(P)-bd_dom_sf"/>
</dbReference>
<dbReference type="SUPFAM" id="SSF51735">
    <property type="entry name" value="NAD(P)-binding Rossmann-fold domains"/>
    <property type="match status" value="1"/>
</dbReference>
<proteinExistence type="inferred from homology"/>
<dbReference type="PANTHER" id="PTHR44196:SF1">
    <property type="entry name" value="DEHYDROGENASE_REDUCTASE SDR FAMILY MEMBER 7B"/>
    <property type="match status" value="1"/>
</dbReference>
<evidence type="ECO:0000256" key="2">
    <source>
        <dbReference type="ARBA" id="ARBA00023002"/>
    </source>
</evidence>
<dbReference type="Proteomes" id="UP000256645">
    <property type="component" value="Unassembled WGS sequence"/>
</dbReference>
<dbReference type="Pfam" id="PF00106">
    <property type="entry name" value="adh_short"/>
    <property type="match status" value="1"/>
</dbReference>
<keyword evidence="5" id="KW-1185">Reference proteome</keyword>
<protein>
    <submittedName>
        <fullName evidence="4">Uncharacterized protein</fullName>
    </submittedName>
</protein>
<dbReference type="InterPro" id="IPR002347">
    <property type="entry name" value="SDR_fam"/>
</dbReference>
<dbReference type="STRING" id="1849047.A0A3D8SES7"/>
<name>A0A3D8SES7_9HELO</name>
<dbReference type="OrthoDB" id="1933717at2759"/>
<evidence type="ECO:0000313" key="4">
    <source>
        <dbReference type="EMBL" id="RDW84614.1"/>
    </source>
</evidence>
<dbReference type="GO" id="GO:0016020">
    <property type="term" value="C:membrane"/>
    <property type="evidence" value="ECO:0007669"/>
    <property type="project" value="TreeGrafter"/>
</dbReference>
<dbReference type="GO" id="GO:0016491">
    <property type="term" value="F:oxidoreductase activity"/>
    <property type="evidence" value="ECO:0007669"/>
    <property type="project" value="UniProtKB-KW"/>
</dbReference>
<evidence type="ECO:0000313" key="5">
    <source>
        <dbReference type="Proteomes" id="UP000256645"/>
    </source>
</evidence>
<dbReference type="EMBL" id="PDLM01000002">
    <property type="protein sequence ID" value="RDW84614.1"/>
    <property type="molecule type" value="Genomic_DNA"/>
</dbReference>
<dbReference type="PANTHER" id="PTHR44196">
    <property type="entry name" value="DEHYDROGENASE/REDUCTASE SDR FAMILY MEMBER 7B"/>
    <property type="match status" value="1"/>
</dbReference>
<comment type="caution">
    <text evidence="4">The sequence shown here is derived from an EMBL/GenBank/DDBJ whole genome shotgun (WGS) entry which is preliminary data.</text>
</comment>
<dbReference type="Gene3D" id="3.40.50.720">
    <property type="entry name" value="NAD(P)-binding Rossmann-like Domain"/>
    <property type="match status" value="1"/>
</dbReference>